<sequence>MTGRIGVARGTALYVGAVLGPGVLVLPALAVDAAGPASLLAWAAVMTVSAPIAAAFAALGMRYPDRGGVATFARRAFGPAAGTVVGWWFYAAVPLGMVAGAWTGGRYAAVALGLPPASAAGVATALLGVAYALNLLGLHLPGRLHLALTAGLIGLLATVVTVSVPHVSAEQFTPFAPHGVAGIGSATAVLFVAVSGWEAAAHLAGEFTRPRQQLPIVAAASLGIIAALYAGLAVCTVGVLGSTAGNTTVPLTRLLDTGTGTVAATAFCALLLTFGATFTFVAAAARAGAALGRDGGLPAWLAVTGHAGVPRRSLVVQASGAAVVGVAAAAMPSVVNVDLLMGAFSVLLASVTLLGLAAAVKLLTSPFIRAGAALATIVVGVVAAFGGRLLLFPAAVAITALAWQRHRRRPPIARALTPAASAAAPTPRRTAQAGDLRRSHDRLATSDAGRATHTEPHAPSRH</sequence>
<dbReference type="RefSeq" id="WP_396684920.1">
    <property type="nucleotide sequence ID" value="NZ_JBIRPU010000030.1"/>
</dbReference>
<dbReference type="PIRSF" id="PIRSF006060">
    <property type="entry name" value="AA_transporter"/>
    <property type="match status" value="1"/>
</dbReference>
<feature type="transmembrane region" description="Helical" evidence="7">
    <location>
        <begin position="314"/>
        <end position="334"/>
    </location>
</feature>
<dbReference type="Pfam" id="PF13520">
    <property type="entry name" value="AA_permease_2"/>
    <property type="match status" value="1"/>
</dbReference>
<keyword evidence="4 7" id="KW-1133">Transmembrane helix</keyword>
<feature type="transmembrane region" description="Helical" evidence="7">
    <location>
        <begin position="80"/>
        <end position="102"/>
    </location>
</feature>
<keyword evidence="5 7" id="KW-0472">Membrane</keyword>
<feature type="transmembrane region" description="Helical" evidence="7">
    <location>
        <begin position="12"/>
        <end position="31"/>
    </location>
</feature>
<gene>
    <name evidence="8" type="ORF">ACH4OY_28645</name>
</gene>
<feature type="transmembrane region" description="Helical" evidence="7">
    <location>
        <begin position="261"/>
        <end position="285"/>
    </location>
</feature>
<comment type="caution">
    <text evidence="8">The sequence shown here is derived from an EMBL/GenBank/DDBJ whole genome shotgun (WGS) entry which is preliminary data.</text>
</comment>
<feature type="transmembrane region" description="Helical" evidence="7">
    <location>
        <begin position="179"/>
        <end position="204"/>
    </location>
</feature>
<dbReference type="PANTHER" id="PTHR42770">
    <property type="entry name" value="AMINO ACID TRANSPORTER-RELATED"/>
    <property type="match status" value="1"/>
</dbReference>
<evidence type="ECO:0000256" key="7">
    <source>
        <dbReference type="SAM" id="Phobius"/>
    </source>
</evidence>
<dbReference type="Gene3D" id="1.20.1740.10">
    <property type="entry name" value="Amino acid/polyamine transporter I"/>
    <property type="match status" value="1"/>
</dbReference>
<reference evidence="8 9" key="1">
    <citation type="submission" date="2024-10" db="EMBL/GenBank/DDBJ databases">
        <title>The Natural Products Discovery Center: Release of the First 8490 Sequenced Strains for Exploring Actinobacteria Biosynthetic Diversity.</title>
        <authorList>
            <person name="Kalkreuter E."/>
            <person name="Kautsar S.A."/>
            <person name="Yang D."/>
            <person name="Bader C.D."/>
            <person name="Teijaro C.N."/>
            <person name="Fluegel L."/>
            <person name="Davis C.M."/>
            <person name="Simpson J.R."/>
            <person name="Lauterbach L."/>
            <person name="Steele A.D."/>
            <person name="Gui C."/>
            <person name="Meng S."/>
            <person name="Li G."/>
            <person name="Viehrig K."/>
            <person name="Ye F."/>
            <person name="Su P."/>
            <person name="Kiefer A.F."/>
            <person name="Nichols A."/>
            <person name="Cepeda A.J."/>
            <person name="Yan W."/>
            <person name="Fan B."/>
            <person name="Jiang Y."/>
            <person name="Adhikari A."/>
            <person name="Zheng C.-J."/>
            <person name="Schuster L."/>
            <person name="Cowan T.M."/>
            <person name="Smanski M.J."/>
            <person name="Chevrette M.G."/>
            <person name="De Carvalho L.P.S."/>
            <person name="Shen B."/>
        </authorList>
    </citation>
    <scope>NUCLEOTIDE SEQUENCE [LARGE SCALE GENOMIC DNA]</scope>
    <source>
        <strain evidence="8 9">NPDC021253</strain>
    </source>
</reference>
<feature type="region of interest" description="Disordered" evidence="6">
    <location>
        <begin position="414"/>
        <end position="462"/>
    </location>
</feature>
<evidence type="ECO:0000256" key="5">
    <source>
        <dbReference type="ARBA" id="ARBA00023136"/>
    </source>
</evidence>
<feature type="transmembrane region" description="Helical" evidence="7">
    <location>
        <begin position="372"/>
        <end position="403"/>
    </location>
</feature>
<dbReference type="PANTHER" id="PTHR42770:SF13">
    <property type="entry name" value="L-METHIONINE_BRANCHED-CHAIN AMINO ACID EXPORTER YJEH"/>
    <property type="match status" value="1"/>
</dbReference>
<feature type="transmembrane region" description="Helical" evidence="7">
    <location>
        <begin position="340"/>
        <end position="360"/>
    </location>
</feature>
<feature type="compositionally biased region" description="Basic and acidic residues" evidence="6">
    <location>
        <begin position="435"/>
        <end position="462"/>
    </location>
</feature>
<organism evidence="8 9">
    <name type="scientific">Micromonospora rubida</name>
    <dbReference type="NCBI Taxonomy" id="2697657"/>
    <lineage>
        <taxon>Bacteria</taxon>
        <taxon>Bacillati</taxon>
        <taxon>Actinomycetota</taxon>
        <taxon>Actinomycetes</taxon>
        <taxon>Micromonosporales</taxon>
        <taxon>Micromonosporaceae</taxon>
        <taxon>Micromonospora</taxon>
    </lineage>
</organism>
<feature type="compositionally biased region" description="Low complexity" evidence="6">
    <location>
        <begin position="414"/>
        <end position="433"/>
    </location>
</feature>
<evidence type="ECO:0000256" key="4">
    <source>
        <dbReference type="ARBA" id="ARBA00022989"/>
    </source>
</evidence>
<dbReference type="EMBL" id="JBIRPU010000030">
    <property type="protein sequence ID" value="MFI0796623.1"/>
    <property type="molecule type" value="Genomic_DNA"/>
</dbReference>
<keyword evidence="9" id="KW-1185">Reference proteome</keyword>
<feature type="transmembrane region" description="Helical" evidence="7">
    <location>
        <begin position="216"/>
        <end position="241"/>
    </location>
</feature>
<keyword evidence="2" id="KW-1003">Cell membrane</keyword>
<dbReference type="InterPro" id="IPR050367">
    <property type="entry name" value="APC_superfamily"/>
</dbReference>
<dbReference type="InterPro" id="IPR002293">
    <property type="entry name" value="AA/rel_permease1"/>
</dbReference>
<evidence type="ECO:0000256" key="2">
    <source>
        <dbReference type="ARBA" id="ARBA00022475"/>
    </source>
</evidence>
<keyword evidence="3 7" id="KW-0812">Transmembrane</keyword>
<protein>
    <submittedName>
        <fullName evidence="8">APC family permease</fullName>
    </submittedName>
</protein>
<feature type="transmembrane region" description="Helical" evidence="7">
    <location>
        <begin position="145"/>
        <end position="167"/>
    </location>
</feature>
<evidence type="ECO:0000256" key="1">
    <source>
        <dbReference type="ARBA" id="ARBA00004651"/>
    </source>
</evidence>
<comment type="subcellular location">
    <subcellularLocation>
        <location evidence="1">Cell membrane</location>
        <topology evidence="1">Multi-pass membrane protein</topology>
    </subcellularLocation>
</comment>
<evidence type="ECO:0000256" key="3">
    <source>
        <dbReference type="ARBA" id="ARBA00022692"/>
    </source>
</evidence>
<evidence type="ECO:0000313" key="8">
    <source>
        <dbReference type="EMBL" id="MFI0796623.1"/>
    </source>
</evidence>
<feature type="transmembrane region" description="Helical" evidence="7">
    <location>
        <begin position="37"/>
        <end position="59"/>
    </location>
</feature>
<name>A0ABW7SSD7_9ACTN</name>
<feature type="transmembrane region" description="Helical" evidence="7">
    <location>
        <begin position="108"/>
        <end position="133"/>
    </location>
</feature>
<proteinExistence type="predicted"/>
<evidence type="ECO:0000313" key="9">
    <source>
        <dbReference type="Proteomes" id="UP001611075"/>
    </source>
</evidence>
<dbReference type="Proteomes" id="UP001611075">
    <property type="component" value="Unassembled WGS sequence"/>
</dbReference>
<evidence type="ECO:0000256" key="6">
    <source>
        <dbReference type="SAM" id="MobiDB-lite"/>
    </source>
</evidence>
<accession>A0ABW7SSD7</accession>